<dbReference type="Proteomes" id="UP000826271">
    <property type="component" value="Unassembled WGS sequence"/>
</dbReference>
<dbReference type="InterPro" id="IPR032675">
    <property type="entry name" value="LRR_dom_sf"/>
</dbReference>
<accession>A0AAV6Y8T7</accession>
<sequence length="327" mass="37587">MCFSLRLLRVLDALTIRFYNFPSEVAELVHLRYVGGKLPSSISKLWNLQYLIVRRYQIIKSSGSLSYLPREIWNMQELRHLQVMGSILPDPRGAVLPNLVKILDVSAHSCTKEVFEAVLNLEKLGIQMEYALDGDHKFCCFDHLSHLRALKSLKCVAMVIRNLKSRVVAPPASTKNFPLGLEKLTLSGLGYSWQHMSKIAASPNLKVLKLRNYAFRGSEWTTDQGDFRQVKILVLEDTDLRHWRAKLRPFKALEHLIVRHCYKLEKIPSEIGDKLRGLKMMELVDVKPSLVASAKKMQHRQTLVMASANECFQLRTRSSWEDMELKS</sequence>
<dbReference type="SUPFAM" id="SSF52058">
    <property type="entry name" value="L domain-like"/>
    <property type="match status" value="1"/>
</dbReference>
<dbReference type="AlphaFoldDB" id="A0AAV6Y8T7"/>
<protein>
    <submittedName>
        <fullName evidence="1">Uncharacterized protein</fullName>
    </submittedName>
</protein>
<dbReference type="Gene3D" id="3.80.10.10">
    <property type="entry name" value="Ribonuclease Inhibitor"/>
    <property type="match status" value="1"/>
</dbReference>
<evidence type="ECO:0000313" key="2">
    <source>
        <dbReference type="Proteomes" id="UP000826271"/>
    </source>
</evidence>
<evidence type="ECO:0000313" key="1">
    <source>
        <dbReference type="EMBL" id="KAG8388622.1"/>
    </source>
</evidence>
<proteinExistence type="predicted"/>
<dbReference type="PANTHER" id="PTHR15140">
    <property type="entry name" value="TUBULIN-SPECIFIC CHAPERONE E"/>
    <property type="match status" value="1"/>
</dbReference>
<reference evidence="1" key="1">
    <citation type="submission" date="2019-10" db="EMBL/GenBank/DDBJ databases">
        <authorList>
            <person name="Zhang R."/>
            <person name="Pan Y."/>
            <person name="Wang J."/>
            <person name="Ma R."/>
            <person name="Yu S."/>
        </authorList>
    </citation>
    <scope>NUCLEOTIDE SEQUENCE</scope>
    <source>
        <strain evidence="1">LA-IB0</strain>
        <tissue evidence="1">Leaf</tissue>
    </source>
</reference>
<dbReference type="PANTHER" id="PTHR15140:SF33">
    <property type="entry name" value="LATE BLIGHT RESISTANCE PROTEIN HOMOLOG R1A-3 ISOFORM X1"/>
    <property type="match status" value="1"/>
</dbReference>
<gene>
    <name evidence="1" type="ORF">BUALT_Bualt02G0144600</name>
</gene>
<organism evidence="1 2">
    <name type="scientific">Buddleja alternifolia</name>
    <dbReference type="NCBI Taxonomy" id="168488"/>
    <lineage>
        <taxon>Eukaryota</taxon>
        <taxon>Viridiplantae</taxon>
        <taxon>Streptophyta</taxon>
        <taxon>Embryophyta</taxon>
        <taxon>Tracheophyta</taxon>
        <taxon>Spermatophyta</taxon>
        <taxon>Magnoliopsida</taxon>
        <taxon>eudicotyledons</taxon>
        <taxon>Gunneridae</taxon>
        <taxon>Pentapetalae</taxon>
        <taxon>asterids</taxon>
        <taxon>lamiids</taxon>
        <taxon>Lamiales</taxon>
        <taxon>Scrophulariaceae</taxon>
        <taxon>Buddlejeae</taxon>
        <taxon>Buddleja</taxon>
    </lineage>
</organism>
<name>A0AAV6Y8T7_9LAMI</name>
<keyword evidence="2" id="KW-1185">Reference proteome</keyword>
<comment type="caution">
    <text evidence="1">The sequence shown here is derived from an EMBL/GenBank/DDBJ whole genome shotgun (WGS) entry which is preliminary data.</text>
</comment>
<dbReference type="EMBL" id="WHWC01000002">
    <property type="protein sequence ID" value="KAG8388622.1"/>
    <property type="molecule type" value="Genomic_DNA"/>
</dbReference>